<keyword evidence="2" id="KW-1185">Reference proteome</keyword>
<evidence type="ECO:0000313" key="2">
    <source>
        <dbReference type="Proteomes" id="UP001638806"/>
    </source>
</evidence>
<evidence type="ECO:0000313" key="1">
    <source>
        <dbReference type="EMBL" id="KAL3953143.1"/>
    </source>
</evidence>
<organism evidence="1 2">
    <name type="scientific">Purpureocillium lilacinum</name>
    <name type="common">Paecilomyces lilacinus</name>
    <dbReference type="NCBI Taxonomy" id="33203"/>
    <lineage>
        <taxon>Eukaryota</taxon>
        <taxon>Fungi</taxon>
        <taxon>Dikarya</taxon>
        <taxon>Ascomycota</taxon>
        <taxon>Pezizomycotina</taxon>
        <taxon>Sordariomycetes</taxon>
        <taxon>Hypocreomycetidae</taxon>
        <taxon>Hypocreales</taxon>
        <taxon>Ophiocordycipitaceae</taxon>
        <taxon>Purpureocillium</taxon>
    </lineage>
</organism>
<reference evidence="1" key="1">
    <citation type="submission" date="2024-12" db="EMBL/GenBank/DDBJ databases">
        <title>Comparative genomics and development of molecular markers within Purpureocillium lilacinum and among Purpureocillium species.</title>
        <authorList>
            <person name="Yeh Z.-Y."/>
            <person name="Ni N.-T."/>
            <person name="Lo P.-H."/>
            <person name="Mushyakhwo K."/>
            <person name="Lin C.-F."/>
            <person name="Nai Y.-S."/>
        </authorList>
    </citation>
    <scope>NUCLEOTIDE SEQUENCE</scope>
    <source>
        <strain evidence="1">NCHU-NPUST-175</strain>
    </source>
</reference>
<dbReference type="Proteomes" id="UP001638806">
    <property type="component" value="Unassembled WGS sequence"/>
</dbReference>
<gene>
    <name evidence="1" type="ORF">ACCO45_013086</name>
</gene>
<name>A0ACC4DAJ9_PURLI</name>
<proteinExistence type="predicted"/>
<sequence length="133" mass="14372">MLQHWARADYGAPQAKTATGLLRSLSSNGIRRPGTQQPVGLLTILAQGRTGCSPSDMSRLLELPLAHPDARITGAQLQVSETPNSRRHHHPAVLERVRLSVFVDGTIGSIPELSQQVMPDQTMFCALPGSQKS</sequence>
<protein>
    <submittedName>
        <fullName evidence="1">Uncharacterized protein</fullName>
    </submittedName>
</protein>
<accession>A0ACC4DAJ9</accession>
<comment type="caution">
    <text evidence="1">The sequence shown here is derived from an EMBL/GenBank/DDBJ whole genome shotgun (WGS) entry which is preliminary data.</text>
</comment>
<dbReference type="EMBL" id="JBGNUJ010000012">
    <property type="protein sequence ID" value="KAL3953143.1"/>
    <property type="molecule type" value="Genomic_DNA"/>
</dbReference>